<comment type="caution">
    <text evidence="5">The sequence shown here is derived from an EMBL/GenBank/DDBJ whole genome shotgun (WGS) entry which is preliminary data.</text>
</comment>
<dbReference type="GO" id="GO:0004347">
    <property type="term" value="F:glucose-6-phosphate isomerase activity"/>
    <property type="evidence" value="ECO:0007669"/>
    <property type="project" value="UniProtKB-EC"/>
</dbReference>
<dbReference type="EC" id="5.3.1.9" evidence="4"/>
<comment type="pathway">
    <text evidence="4">Carbohydrate degradation; glycolysis; D-glyceraldehyde 3-phosphate and glycerone phosphate from D-glucose: step 2/4.</text>
</comment>
<dbReference type="PANTHER" id="PTHR11469:SF1">
    <property type="entry name" value="GLUCOSE-6-PHOSPHATE ISOMERASE"/>
    <property type="match status" value="1"/>
</dbReference>
<gene>
    <name evidence="5" type="ORF">E6K72_08030</name>
</gene>
<dbReference type="SUPFAM" id="SSF53697">
    <property type="entry name" value="SIS domain"/>
    <property type="match status" value="1"/>
</dbReference>
<dbReference type="InterPro" id="IPR001672">
    <property type="entry name" value="G6P_Isomerase"/>
</dbReference>
<evidence type="ECO:0000313" key="6">
    <source>
        <dbReference type="Proteomes" id="UP000317716"/>
    </source>
</evidence>
<dbReference type="GO" id="GO:0006096">
    <property type="term" value="P:glycolytic process"/>
    <property type="evidence" value="ECO:0007669"/>
    <property type="project" value="UniProtKB-UniPathway"/>
</dbReference>
<dbReference type="Pfam" id="PF00342">
    <property type="entry name" value="PGI"/>
    <property type="match status" value="1"/>
</dbReference>
<dbReference type="Gene3D" id="3.40.50.10490">
    <property type="entry name" value="Glucose-6-phosphate isomerase like protein, domain 1"/>
    <property type="match status" value="2"/>
</dbReference>
<dbReference type="GO" id="GO:0051156">
    <property type="term" value="P:glucose 6-phosphate metabolic process"/>
    <property type="evidence" value="ECO:0007669"/>
    <property type="project" value="TreeGrafter"/>
</dbReference>
<sequence>MEFSLGPHEKAVDARLRELEASNFAARLGSRDDSLWGDDPAHRAVARNRLGWLESPTLMRREAEALRAFTAEVAGDGFTHAVLLGMGGSSLAPEVLRRTFGVRPGALDLEVLDSTSPAAVRELASRIELPRTFFLVSSKSGGTIEVSAFEKYFFEWTRATLGDRAGRSFAAITDPGSPLAALAQARGYRRTFLNPPTIGGRYSALSCFGLVPAALIGADVEALLDTALAEARELGAGASAAQKPGLALGAALGELALTGRDKVTLVLGEELAALGSWIEQLLAESTGKDGLGLVPVADEPLGPPSLYGADRAFVAVTQRPFPPATESRLAALRAAGHPVVRWTLPTLASLGAEFMRWEIATATAGAVLGVDPFDEPNVTESKQATQAVLTEALEAGRSPETYWLAESDGIAIEAPVSVADAIEARVADRERTAEWLPALFGLERPGDYVALCAFLHRTPARHERLQRLRLACRAATRLATTLGYGPRFLHSTGQLHKGGPNCAIILQLTADDGHPVPIPGERYDFAALIRAQAAGDYEVLERRRRRVMRIHLGRDVERALDALIEKVEAVGV</sequence>
<evidence type="ECO:0000313" key="5">
    <source>
        <dbReference type="EMBL" id="TMQ54041.1"/>
    </source>
</evidence>
<evidence type="ECO:0000256" key="2">
    <source>
        <dbReference type="ARBA" id="ARBA00023152"/>
    </source>
</evidence>
<dbReference type="PROSITE" id="PS51463">
    <property type="entry name" value="P_GLUCOSE_ISOMERASE_3"/>
    <property type="match status" value="1"/>
</dbReference>
<dbReference type="GO" id="GO:0005829">
    <property type="term" value="C:cytosol"/>
    <property type="evidence" value="ECO:0007669"/>
    <property type="project" value="TreeGrafter"/>
</dbReference>
<reference evidence="5 6" key="1">
    <citation type="journal article" date="2019" name="Nat. Microbiol.">
        <title>Mediterranean grassland soil C-N compound turnover is dependent on rainfall and depth, and is mediated by genomically divergent microorganisms.</title>
        <authorList>
            <person name="Diamond S."/>
            <person name="Andeer P.F."/>
            <person name="Li Z."/>
            <person name="Crits-Christoph A."/>
            <person name="Burstein D."/>
            <person name="Anantharaman K."/>
            <person name="Lane K.R."/>
            <person name="Thomas B.C."/>
            <person name="Pan C."/>
            <person name="Northen T.R."/>
            <person name="Banfield J.F."/>
        </authorList>
    </citation>
    <scope>NUCLEOTIDE SEQUENCE [LARGE SCALE GENOMIC DNA]</scope>
    <source>
        <strain evidence="5">WS_2</strain>
    </source>
</reference>
<organism evidence="5 6">
    <name type="scientific">Eiseniibacteriota bacterium</name>
    <dbReference type="NCBI Taxonomy" id="2212470"/>
    <lineage>
        <taxon>Bacteria</taxon>
        <taxon>Candidatus Eiseniibacteriota</taxon>
    </lineage>
</organism>
<keyword evidence="2 4" id="KW-0324">Glycolysis</keyword>
<name>A0A538SRQ2_UNCEI</name>
<accession>A0A538SRQ2</accession>
<dbReference type="AlphaFoldDB" id="A0A538SRQ2"/>
<proteinExistence type="inferred from homology"/>
<comment type="catalytic activity">
    <reaction evidence="4">
        <text>alpha-D-glucose 6-phosphate = beta-D-fructose 6-phosphate</text>
        <dbReference type="Rhea" id="RHEA:11816"/>
        <dbReference type="ChEBI" id="CHEBI:57634"/>
        <dbReference type="ChEBI" id="CHEBI:58225"/>
        <dbReference type="EC" id="5.3.1.9"/>
    </reaction>
</comment>
<dbReference type="GO" id="GO:0097367">
    <property type="term" value="F:carbohydrate derivative binding"/>
    <property type="evidence" value="ECO:0007669"/>
    <property type="project" value="InterPro"/>
</dbReference>
<dbReference type="Proteomes" id="UP000317716">
    <property type="component" value="Unassembled WGS sequence"/>
</dbReference>
<evidence type="ECO:0000256" key="3">
    <source>
        <dbReference type="ARBA" id="ARBA00023235"/>
    </source>
</evidence>
<dbReference type="GO" id="GO:0006094">
    <property type="term" value="P:gluconeogenesis"/>
    <property type="evidence" value="ECO:0007669"/>
    <property type="project" value="UniProtKB-KW"/>
</dbReference>
<dbReference type="UniPathway" id="UPA00109">
    <property type="reaction ID" value="UER00181"/>
</dbReference>
<dbReference type="InterPro" id="IPR046348">
    <property type="entry name" value="SIS_dom_sf"/>
</dbReference>
<dbReference type="PANTHER" id="PTHR11469">
    <property type="entry name" value="GLUCOSE-6-PHOSPHATE ISOMERASE"/>
    <property type="match status" value="1"/>
</dbReference>
<keyword evidence="3 4" id="KW-0413">Isomerase</keyword>
<comment type="similarity">
    <text evidence="4">Belongs to the GPI family.</text>
</comment>
<keyword evidence="1 4" id="KW-0312">Gluconeogenesis</keyword>
<evidence type="ECO:0000256" key="1">
    <source>
        <dbReference type="ARBA" id="ARBA00022432"/>
    </source>
</evidence>
<dbReference type="PRINTS" id="PR00662">
    <property type="entry name" value="G6PISOMERASE"/>
</dbReference>
<protein>
    <recommendedName>
        <fullName evidence="4">Glucose-6-phosphate isomerase</fullName>
        <ecNumber evidence="4">5.3.1.9</ecNumber>
    </recommendedName>
</protein>
<evidence type="ECO:0000256" key="4">
    <source>
        <dbReference type="RuleBase" id="RU000612"/>
    </source>
</evidence>
<dbReference type="GO" id="GO:0048029">
    <property type="term" value="F:monosaccharide binding"/>
    <property type="evidence" value="ECO:0007669"/>
    <property type="project" value="TreeGrafter"/>
</dbReference>
<dbReference type="EMBL" id="VBOS01000280">
    <property type="protein sequence ID" value="TMQ54041.1"/>
    <property type="molecule type" value="Genomic_DNA"/>
</dbReference>